<evidence type="ECO:0000313" key="8">
    <source>
        <dbReference type="EMBL" id="CAH1968599.1"/>
    </source>
</evidence>
<evidence type="ECO:0000313" key="9">
    <source>
        <dbReference type="Proteomes" id="UP001152888"/>
    </source>
</evidence>
<keyword evidence="3" id="KW-0547">Nucleotide-binding</keyword>
<dbReference type="SUPFAM" id="SSF52540">
    <property type="entry name" value="P-loop containing nucleoside triphosphate hydrolases"/>
    <property type="match status" value="1"/>
</dbReference>
<comment type="catalytic activity">
    <reaction evidence="7">
        <text>ATP + H2O = ADP + phosphate + H(+)</text>
        <dbReference type="Rhea" id="RHEA:13065"/>
        <dbReference type="ChEBI" id="CHEBI:15377"/>
        <dbReference type="ChEBI" id="CHEBI:15378"/>
        <dbReference type="ChEBI" id="CHEBI:30616"/>
        <dbReference type="ChEBI" id="CHEBI:43474"/>
        <dbReference type="ChEBI" id="CHEBI:456216"/>
        <dbReference type="EC" id="3.6.4.13"/>
    </reaction>
</comment>
<organism evidence="8 9">
    <name type="scientific">Acanthoscelides obtectus</name>
    <name type="common">Bean weevil</name>
    <name type="synonym">Bruchus obtectus</name>
    <dbReference type="NCBI Taxonomy" id="200917"/>
    <lineage>
        <taxon>Eukaryota</taxon>
        <taxon>Metazoa</taxon>
        <taxon>Ecdysozoa</taxon>
        <taxon>Arthropoda</taxon>
        <taxon>Hexapoda</taxon>
        <taxon>Insecta</taxon>
        <taxon>Pterygota</taxon>
        <taxon>Neoptera</taxon>
        <taxon>Endopterygota</taxon>
        <taxon>Coleoptera</taxon>
        <taxon>Polyphaga</taxon>
        <taxon>Cucujiformia</taxon>
        <taxon>Chrysomeloidea</taxon>
        <taxon>Chrysomelidae</taxon>
        <taxon>Bruchinae</taxon>
        <taxon>Bruchini</taxon>
        <taxon>Acanthoscelides</taxon>
    </lineage>
</organism>
<sequence>MVNGPQTGKTMAYLTTMCSFLVEKDERYSFTKKLSGAPIIVILCSNTKRYRDVNDRAWFIMGRNKARIALVEYPVSNVNTTHIDMLITIPTIFVDLLKKRSITLNGLCHLVFEDGDNILNHYYPLIDMILEKTHKMLKNRHHSKSLQLILCAEHWTKKITCVLQKLAAIPVVCIANYLEAAMYGKIQFSMRFMRSSAKLEMMKRLLKDTYKFTKSVIICNNAELDVLEATLIMSGIDVAVISEKLTVDESHLIEENWTKAPVENYTELNVTSATMLIHYSLPSSWTKFTIRFTCLLESYRSPLDQRESKITTQSIVLLDENCQEELPKFFKYIKTTDLKHYLCDALKQYTESISHCERTTKPIFVIERNQPAHVFI</sequence>
<protein>
    <recommendedName>
        <fullName evidence="1">RNA helicase</fullName>
        <ecNumber evidence="1">3.6.4.13</ecNumber>
    </recommendedName>
</protein>
<evidence type="ECO:0000256" key="2">
    <source>
        <dbReference type="ARBA" id="ARBA00022737"/>
    </source>
</evidence>
<evidence type="ECO:0000256" key="7">
    <source>
        <dbReference type="ARBA" id="ARBA00047984"/>
    </source>
</evidence>
<keyword evidence="6" id="KW-0067">ATP-binding</keyword>
<evidence type="ECO:0000256" key="6">
    <source>
        <dbReference type="ARBA" id="ARBA00022840"/>
    </source>
</evidence>
<dbReference type="GO" id="GO:0003724">
    <property type="term" value="F:RNA helicase activity"/>
    <property type="evidence" value="ECO:0007669"/>
    <property type="project" value="UniProtKB-EC"/>
</dbReference>
<dbReference type="AlphaFoldDB" id="A0A9P0P2N9"/>
<dbReference type="InterPro" id="IPR027417">
    <property type="entry name" value="P-loop_NTPase"/>
</dbReference>
<dbReference type="GO" id="GO:0005524">
    <property type="term" value="F:ATP binding"/>
    <property type="evidence" value="ECO:0007669"/>
    <property type="project" value="UniProtKB-KW"/>
</dbReference>
<dbReference type="GO" id="GO:0042078">
    <property type="term" value="P:germ-line stem cell division"/>
    <property type="evidence" value="ECO:0007669"/>
    <property type="project" value="TreeGrafter"/>
</dbReference>
<keyword evidence="4" id="KW-0378">Hydrolase</keyword>
<evidence type="ECO:0000256" key="1">
    <source>
        <dbReference type="ARBA" id="ARBA00012552"/>
    </source>
</evidence>
<dbReference type="OrthoDB" id="249932at2759"/>
<keyword evidence="9" id="KW-1185">Reference proteome</keyword>
<dbReference type="EC" id="3.6.4.13" evidence="1"/>
<gene>
    <name evidence="8" type="ORF">ACAOBT_LOCUS7959</name>
</gene>
<dbReference type="EMBL" id="CAKOFQ010006754">
    <property type="protein sequence ID" value="CAH1968599.1"/>
    <property type="molecule type" value="Genomic_DNA"/>
</dbReference>
<comment type="caution">
    <text evidence="8">The sequence shown here is derived from an EMBL/GenBank/DDBJ whole genome shotgun (WGS) entry which is preliminary data.</text>
</comment>
<dbReference type="GO" id="GO:0016787">
    <property type="term" value="F:hydrolase activity"/>
    <property type="evidence" value="ECO:0007669"/>
    <property type="project" value="UniProtKB-KW"/>
</dbReference>
<evidence type="ECO:0000256" key="4">
    <source>
        <dbReference type="ARBA" id="ARBA00022801"/>
    </source>
</evidence>
<dbReference type="Gene3D" id="3.40.50.300">
    <property type="entry name" value="P-loop containing nucleotide triphosphate hydrolases"/>
    <property type="match status" value="1"/>
</dbReference>
<accession>A0A9P0P2N9</accession>
<dbReference type="PANTHER" id="PTHR22655:SF2">
    <property type="entry name" value="ATP-DEPENDENT RNA HELICASE TDRD12-RELATED"/>
    <property type="match status" value="1"/>
</dbReference>
<reference evidence="8" key="1">
    <citation type="submission" date="2022-03" db="EMBL/GenBank/DDBJ databases">
        <authorList>
            <person name="Sayadi A."/>
        </authorList>
    </citation>
    <scope>NUCLEOTIDE SEQUENCE</scope>
</reference>
<name>A0A9P0P2N9_ACAOB</name>
<keyword evidence="5" id="KW-0347">Helicase</keyword>
<evidence type="ECO:0000256" key="3">
    <source>
        <dbReference type="ARBA" id="ARBA00022741"/>
    </source>
</evidence>
<dbReference type="Proteomes" id="UP001152888">
    <property type="component" value="Unassembled WGS sequence"/>
</dbReference>
<keyword evidence="2" id="KW-0677">Repeat</keyword>
<dbReference type="PANTHER" id="PTHR22655">
    <property type="entry name" value="ATP-DEPENDENT RNA HELICASE TDRD12-RELATED"/>
    <property type="match status" value="1"/>
</dbReference>
<evidence type="ECO:0000256" key="5">
    <source>
        <dbReference type="ARBA" id="ARBA00022806"/>
    </source>
</evidence>
<proteinExistence type="predicted"/>